<sequence>MTVEPRAALERLITALERHYEAAASAKDPDHPLVTAAAQDLAEAFDEYDEALFVATEVATPLAVYGDDFDGHEDEEDSDGVYAGLDPDEYDDEDDEDDEDDDLDDDDLDDDDLDDDDLDDEDEDDDLDYDDEDDDDLDDDLDGDDRGGPTSKA</sequence>
<accession>A0ABT5GHA6</accession>
<evidence type="ECO:0000313" key="2">
    <source>
        <dbReference type="EMBL" id="MDC5697488.1"/>
    </source>
</evidence>
<protein>
    <recommendedName>
        <fullName evidence="4">DNA primase</fullName>
    </recommendedName>
</protein>
<comment type="caution">
    <text evidence="2">The sequence shown here is derived from an EMBL/GenBank/DDBJ whole genome shotgun (WGS) entry which is preliminary data.</text>
</comment>
<evidence type="ECO:0000256" key="1">
    <source>
        <dbReference type="SAM" id="MobiDB-lite"/>
    </source>
</evidence>
<evidence type="ECO:0008006" key="4">
    <source>
        <dbReference type="Google" id="ProtNLM"/>
    </source>
</evidence>
<reference evidence="2 3" key="1">
    <citation type="submission" date="2022-11" db="EMBL/GenBank/DDBJ databases">
        <title>Anaerobic phenanthrene biodegradation by a DNRA strain PheN6.</title>
        <authorList>
            <person name="Zhang Z."/>
        </authorList>
    </citation>
    <scope>NUCLEOTIDE SEQUENCE [LARGE SCALE GENOMIC DNA]</scope>
    <source>
        <strain evidence="2 3">PheN6</strain>
    </source>
</reference>
<feature type="region of interest" description="Disordered" evidence="1">
    <location>
        <begin position="65"/>
        <end position="153"/>
    </location>
</feature>
<feature type="compositionally biased region" description="Acidic residues" evidence="1">
    <location>
        <begin position="86"/>
        <end position="143"/>
    </location>
</feature>
<name>A0ABT5GHA6_9MICO</name>
<dbReference type="Proteomes" id="UP001150259">
    <property type="component" value="Unassembled WGS sequence"/>
</dbReference>
<organism evidence="2 3">
    <name type="scientific">Intrasporangium calvum</name>
    <dbReference type="NCBI Taxonomy" id="53358"/>
    <lineage>
        <taxon>Bacteria</taxon>
        <taxon>Bacillati</taxon>
        <taxon>Actinomycetota</taxon>
        <taxon>Actinomycetes</taxon>
        <taxon>Micrococcales</taxon>
        <taxon>Intrasporangiaceae</taxon>
        <taxon>Intrasporangium</taxon>
    </lineage>
</organism>
<proteinExistence type="predicted"/>
<keyword evidence="3" id="KW-1185">Reference proteome</keyword>
<dbReference type="EMBL" id="JAPFQL010000034">
    <property type="protein sequence ID" value="MDC5697488.1"/>
    <property type="molecule type" value="Genomic_DNA"/>
</dbReference>
<gene>
    <name evidence="2" type="ORF">OO014_09480</name>
</gene>
<evidence type="ECO:0000313" key="3">
    <source>
        <dbReference type="Proteomes" id="UP001150259"/>
    </source>
</evidence>
<dbReference type="RefSeq" id="WP_272462064.1">
    <property type="nucleotide sequence ID" value="NZ_JAPFQL010000034.1"/>
</dbReference>
<feature type="compositionally biased region" description="Acidic residues" evidence="1">
    <location>
        <begin position="67"/>
        <end position="79"/>
    </location>
</feature>